<accession>A0A4R6VJ64</accession>
<dbReference type="Proteomes" id="UP000295705">
    <property type="component" value="Unassembled WGS sequence"/>
</dbReference>
<evidence type="ECO:0000313" key="2">
    <source>
        <dbReference type="EMBL" id="TDQ63317.1"/>
    </source>
</evidence>
<dbReference type="Gene3D" id="3.90.25.10">
    <property type="entry name" value="UDP-galactose 4-epimerase, domain 1"/>
    <property type="match status" value="1"/>
</dbReference>
<dbReference type="SUPFAM" id="SSF51735">
    <property type="entry name" value="NAD(P)-binding Rossmann-fold domains"/>
    <property type="match status" value="1"/>
</dbReference>
<proteinExistence type="predicted"/>
<reference evidence="2 3" key="1">
    <citation type="submission" date="2019-03" db="EMBL/GenBank/DDBJ databases">
        <title>Genomic Encyclopedia of Type Strains, Phase IV (KMG-IV): sequencing the most valuable type-strain genomes for metagenomic binning, comparative biology and taxonomic classification.</title>
        <authorList>
            <person name="Goeker M."/>
        </authorList>
    </citation>
    <scope>NUCLEOTIDE SEQUENCE [LARGE SCALE GENOMIC DNA]</scope>
    <source>
        <strain evidence="2 3">DSM 45775</strain>
    </source>
</reference>
<dbReference type="Pfam" id="PF05368">
    <property type="entry name" value="NmrA"/>
    <property type="match status" value="1"/>
</dbReference>
<organism evidence="2 3">
    <name type="scientific">Actinomycetospora succinea</name>
    <dbReference type="NCBI Taxonomy" id="663603"/>
    <lineage>
        <taxon>Bacteria</taxon>
        <taxon>Bacillati</taxon>
        <taxon>Actinomycetota</taxon>
        <taxon>Actinomycetes</taxon>
        <taxon>Pseudonocardiales</taxon>
        <taxon>Pseudonocardiaceae</taxon>
        <taxon>Actinomycetospora</taxon>
    </lineage>
</organism>
<dbReference type="PANTHER" id="PTHR43162:SF1">
    <property type="entry name" value="PRESTALK A DIFFERENTIATION PROTEIN A"/>
    <property type="match status" value="1"/>
</dbReference>
<evidence type="ECO:0000313" key="3">
    <source>
        <dbReference type="Proteomes" id="UP000295705"/>
    </source>
</evidence>
<dbReference type="PANTHER" id="PTHR43162">
    <property type="match status" value="1"/>
</dbReference>
<dbReference type="InterPro" id="IPR036291">
    <property type="entry name" value="NAD(P)-bd_dom_sf"/>
</dbReference>
<evidence type="ECO:0000259" key="1">
    <source>
        <dbReference type="Pfam" id="PF05368"/>
    </source>
</evidence>
<gene>
    <name evidence="2" type="ORF">EV188_102974</name>
</gene>
<dbReference type="Gene3D" id="3.40.50.720">
    <property type="entry name" value="NAD(P)-binding Rossmann-like Domain"/>
    <property type="match status" value="1"/>
</dbReference>
<comment type="caution">
    <text evidence="2">The sequence shown here is derived from an EMBL/GenBank/DDBJ whole genome shotgun (WGS) entry which is preliminary data.</text>
</comment>
<dbReference type="InterPro" id="IPR008030">
    <property type="entry name" value="NmrA-like"/>
</dbReference>
<feature type="domain" description="NmrA-like" evidence="1">
    <location>
        <begin position="12"/>
        <end position="260"/>
    </location>
</feature>
<dbReference type="EMBL" id="SNYO01000002">
    <property type="protein sequence ID" value="TDQ63317.1"/>
    <property type="molecule type" value="Genomic_DNA"/>
</dbReference>
<dbReference type="InterPro" id="IPR051604">
    <property type="entry name" value="Ergot_Alk_Oxidoreductase"/>
</dbReference>
<dbReference type="AlphaFoldDB" id="A0A4R6VJ64"/>
<name>A0A4R6VJ64_9PSEU</name>
<protein>
    <submittedName>
        <fullName evidence="2">Uncharacterized protein YbjT (DUF2867 family)</fullName>
    </submittedName>
</protein>
<sequence>MSDPSVTLADMNIAITTPRGHVGAHVLRILVQAGVRPRVLMRDPDVLDPVWRDHVDAVRCDQDDGDAVVAATRGVEALFWVSPTVHGGDPVEAHARLGGHVARAVAENGIARTVFQSSIGAEKRHGAGEIDGLARVEEALDATGAAALHLRCAYFFTNLELDLDGVREGVLRTAWPLDAPMPWVDPRDIAEVAAARLLAPWTVGGVQAVHGPRDLTFTDVAEVLSSVLGRPVRAVEVTDDDVRAGLASIGLGAPAVEAIVGMAAGLRSGFVAEQPRTELTTTPSTLAGWAEAHLRPLA</sequence>
<keyword evidence="3" id="KW-1185">Reference proteome</keyword>
<dbReference type="RefSeq" id="WP_243741600.1">
    <property type="nucleotide sequence ID" value="NZ_BAABHR010000038.1"/>
</dbReference>